<dbReference type="AlphaFoldDB" id="A0AAU8HBY7"/>
<dbReference type="EMBL" id="CP157762">
    <property type="protein sequence ID" value="XBP92993.1"/>
    <property type="molecule type" value="Genomic_DNA"/>
</dbReference>
<dbReference type="RefSeq" id="WP_350932619.1">
    <property type="nucleotide sequence ID" value="NZ_CP157762.1"/>
</dbReference>
<dbReference type="EMBL" id="CP159342">
    <property type="protein sequence ID" value="XCH73690.1"/>
    <property type="molecule type" value="Genomic_DNA"/>
</dbReference>
<organism evidence="2">
    <name type="scientific">Micromonospora sp. CCTCC AA 2012012</name>
    <dbReference type="NCBI Taxonomy" id="3111921"/>
    <lineage>
        <taxon>Bacteria</taxon>
        <taxon>Bacillati</taxon>
        <taxon>Actinomycetota</taxon>
        <taxon>Actinomycetes</taxon>
        <taxon>Micromonosporales</taxon>
        <taxon>Micromonosporaceae</taxon>
        <taxon>Micromonospora</taxon>
    </lineage>
</organism>
<reference evidence="2" key="2">
    <citation type="submission" date="2024-06" db="EMBL/GenBank/DDBJ databases">
        <title>Micromonospora mangrovi CCTCC AA 2012012 genome sequences.</title>
        <authorList>
            <person name="Gao J."/>
        </authorList>
    </citation>
    <scope>NUCLEOTIDE SEQUENCE</scope>
    <source>
        <strain evidence="2">CCTCC AA 2012012</strain>
    </source>
</reference>
<proteinExistence type="predicted"/>
<name>A0AAU8HBY7_9ACTN</name>
<reference evidence="1" key="1">
    <citation type="submission" date="2024-01" db="EMBL/GenBank/DDBJ databases">
        <title>The genome sequence of Micromonospora mangrovi CCTCC AA 2012012.</title>
        <authorList>
            <person name="Gao J."/>
        </authorList>
    </citation>
    <scope>NUCLEOTIDE SEQUENCE</scope>
    <source>
        <strain evidence="1">CCTCC AA 2012012</strain>
    </source>
</reference>
<gene>
    <name evidence="2" type="ORF">ABUL08_25970</name>
    <name evidence="1" type="ORF">VK199_25890</name>
</gene>
<accession>A0AAU8HBY7</accession>
<evidence type="ECO:0000313" key="1">
    <source>
        <dbReference type="EMBL" id="XBP92993.1"/>
    </source>
</evidence>
<protein>
    <submittedName>
        <fullName evidence="2">Uncharacterized protein</fullName>
    </submittedName>
</protein>
<evidence type="ECO:0000313" key="2">
    <source>
        <dbReference type="EMBL" id="XCH73690.1"/>
    </source>
</evidence>
<sequence length="100" mass="10689">MTINLTTPGRTAAVAAAAVKRIVGERFAREPEHEGADSIGWAQQLREMRLAEAAPLARTPLALAAAPYREVVDEHLGVLRIAAQEPARLFHALAGLAATR</sequence>